<sequence>MGEIETIGFHYVVEAAGCDPEVLGNADKIRQIFLEAAKVGNMEVKSSYFFKFSPTGVSGVVIVAESHISVHTWPEKGYAALDVYTCGTKADPEKAVDYILEQFKAKYAHVSEIKRGIEEDDDTFTHMIMTWEEALRRNGNGGG</sequence>
<evidence type="ECO:0000256" key="6">
    <source>
        <dbReference type="ARBA" id="ARBA00023066"/>
    </source>
</evidence>
<accession>A0A0X1KJF1</accession>
<dbReference type="PANTHER" id="PTHR33866">
    <property type="entry name" value="S-ADENOSYLMETHIONINE DECARBOXYLASE PROENZYME"/>
    <property type="match status" value="1"/>
</dbReference>
<evidence type="ECO:0000313" key="16">
    <source>
        <dbReference type="EMBL" id="AJC71393.1"/>
    </source>
</evidence>
<dbReference type="Gene3D" id="3.30.160.750">
    <property type="match status" value="1"/>
</dbReference>
<dbReference type="PANTHER" id="PTHR33866:SF2">
    <property type="entry name" value="S-ADENOSYLMETHIONINE DECARBOXYLASE PROENZYME"/>
    <property type="match status" value="1"/>
</dbReference>
<dbReference type="Gene3D" id="3.30.360.110">
    <property type="entry name" value="S-adenosylmethionine decarboxylase domain"/>
    <property type="match status" value="1"/>
</dbReference>
<evidence type="ECO:0000256" key="5">
    <source>
        <dbReference type="ARBA" id="ARBA00022813"/>
    </source>
</evidence>
<evidence type="ECO:0000256" key="4">
    <source>
        <dbReference type="ARBA" id="ARBA00022793"/>
    </source>
</evidence>
<dbReference type="HAMAP" id="MF_00464">
    <property type="entry name" value="AdoMetDC_1"/>
    <property type="match status" value="1"/>
</dbReference>
<feature type="chain" id="PRO_5023325328" description="S-adenosylmethionine decarboxylase beta chain" evidence="15">
    <location>
        <begin position="1"/>
        <end position="65"/>
    </location>
</feature>
<evidence type="ECO:0000256" key="2">
    <source>
        <dbReference type="ARBA" id="ARBA00011601"/>
    </source>
</evidence>
<dbReference type="KEGG" id="tgy:X802_03840"/>
<gene>
    <name evidence="15" type="primary">speH</name>
    <name evidence="16" type="ORF">X802_03840</name>
</gene>
<feature type="modified residue" description="Pyruvic acid (Ser); by autocatalysis" evidence="15">
    <location>
        <position position="66"/>
    </location>
</feature>
<evidence type="ECO:0000256" key="3">
    <source>
        <dbReference type="ARBA" id="ARBA00022691"/>
    </source>
</evidence>
<comment type="function">
    <text evidence="13 15">Catalyzes the decarboxylation of S-adenosylmethionine to S-adenosylmethioninamine (dcAdoMet), the propylamine donor required for the synthesis of the polyamines spermine and spermidine from the diamine putrescine.</text>
</comment>
<keyword evidence="8 15" id="KW-0865">Zymogen</keyword>
<reference evidence="16 17" key="1">
    <citation type="submission" date="2014-01" db="EMBL/GenBank/DDBJ databases">
        <title>Genome sequencing of Thermococcus guaymasensis.</title>
        <authorList>
            <person name="Zhang X."/>
            <person name="Alvare G."/>
            <person name="Fristensky B."/>
            <person name="Chen L."/>
            <person name="Suen T."/>
            <person name="Chen Q."/>
            <person name="Ma K."/>
        </authorList>
    </citation>
    <scope>NUCLEOTIDE SEQUENCE [LARGE SCALE GENOMIC DNA]</scope>
    <source>
        <strain evidence="16 17">DSM 11113</strain>
    </source>
</reference>
<dbReference type="EMBL" id="CP007140">
    <property type="protein sequence ID" value="AJC71393.1"/>
    <property type="molecule type" value="Genomic_DNA"/>
</dbReference>
<protein>
    <recommendedName>
        <fullName evidence="15">S-adenosylmethionine decarboxylase proenzyme</fullName>
        <shortName evidence="15">AdoMetDC</shortName>
        <shortName evidence="15">SAMDC</shortName>
        <ecNumber evidence="15">4.1.1.50</ecNumber>
    </recommendedName>
    <component>
        <recommendedName>
            <fullName evidence="15">S-adenosylmethionine decarboxylase beta chain</fullName>
        </recommendedName>
    </component>
    <component>
        <recommendedName>
            <fullName evidence="15">S-adenosylmethionine decarboxylase alpha chain</fullName>
        </recommendedName>
    </component>
</protein>
<keyword evidence="3 15" id="KW-0949">S-adenosyl-L-methionine</keyword>
<dbReference type="Proteomes" id="UP000062043">
    <property type="component" value="Chromosome"/>
</dbReference>
<evidence type="ECO:0000256" key="9">
    <source>
        <dbReference type="ARBA" id="ARBA00023239"/>
    </source>
</evidence>
<evidence type="ECO:0000256" key="13">
    <source>
        <dbReference type="ARBA" id="ARBA00056215"/>
    </source>
</evidence>
<dbReference type="UniPathway" id="UPA00331">
    <property type="reaction ID" value="UER00451"/>
</dbReference>
<dbReference type="STRING" id="1432656.X802_03840"/>
<feature type="active site" description="Schiff-base intermediate with substrate; via pyruvic acid" evidence="15">
    <location>
        <position position="66"/>
    </location>
</feature>
<dbReference type="FunFam" id="3.30.360.110:FF:000001">
    <property type="entry name" value="S-adenosylmethionine decarboxylase proenzyme"/>
    <property type="match status" value="1"/>
</dbReference>
<proteinExistence type="inferred from homology"/>
<keyword evidence="7 15" id="KW-0620">Polyamine biosynthesis</keyword>
<dbReference type="NCBIfam" id="TIGR03330">
    <property type="entry name" value="SAM_DCase_Bsu"/>
    <property type="match status" value="1"/>
</dbReference>
<dbReference type="InterPro" id="IPR042286">
    <property type="entry name" value="AdoMetDC_C"/>
</dbReference>
<keyword evidence="11 15" id="KW-0670">Pyruvate</keyword>
<dbReference type="GO" id="GO:0004014">
    <property type="term" value="F:adenosylmethionine decarboxylase activity"/>
    <property type="evidence" value="ECO:0007669"/>
    <property type="project" value="UniProtKB-UniRule"/>
</dbReference>
<keyword evidence="4 15" id="KW-0210">Decarboxylase</keyword>
<evidence type="ECO:0000256" key="11">
    <source>
        <dbReference type="ARBA" id="ARBA00023317"/>
    </source>
</evidence>
<dbReference type="PATRIC" id="fig|1432656.3.peg.745"/>
<comment type="catalytic activity">
    <reaction evidence="12 15">
        <text>S-adenosyl-L-methionine + H(+) = S-adenosyl 3-(methylsulfanyl)propylamine + CO2</text>
        <dbReference type="Rhea" id="RHEA:15981"/>
        <dbReference type="ChEBI" id="CHEBI:15378"/>
        <dbReference type="ChEBI" id="CHEBI:16526"/>
        <dbReference type="ChEBI" id="CHEBI:57443"/>
        <dbReference type="ChEBI" id="CHEBI:59789"/>
        <dbReference type="EC" id="4.1.1.50"/>
    </reaction>
</comment>
<feature type="chain" id="PRO_5023325327" description="S-adenosylmethionine decarboxylase alpha chain" evidence="15">
    <location>
        <begin position="66"/>
        <end position="143"/>
    </location>
</feature>
<name>A0A0X1KJF1_9EURY</name>
<keyword evidence="5 15" id="KW-0068">Autocatalytic cleavage</keyword>
<keyword evidence="10 15" id="KW-0704">Schiff base</keyword>
<dbReference type="InterPro" id="IPR003826">
    <property type="entry name" value="AdoMetDC_fam_prok"/>
</dbReference>
<evidence type="ECO:0000256" key="12">
    <source>
        <dbReference type="ARBA" id="ARBA00048112"/>
    </source>
</evidence>
<feature type="active site" description="Proton acceptor; for processing activity" evidence="15">
    <location>
        <position position="71"/>
    </location>
</feature>
<dbReference type="SUPFAM" id="SSF56276">
    <property type="entry name" value="S-adenosylmethionine decarboxylase"/>
    <property type="match status" value="1"/>
</dbReference>
<dbReference type="EC" id="4.1.1.50" evidence="15"/>
<comment type="cofactor">
    <cofactor evidence="15">
        <name>pyruvate</name>
        <dbReference type="ChEBI" id="CHEBI:15361"/>
    </cofactor>
    <text evidence="15">Binds 1 pyruvoyl group covalently per subunit.</text>
</comment>
<comment type="pathway">
    <text evidence="1 15">Amine and polyamine biosynthesis; S-adenosylmethioninamine biosynthesis; S-adenosylmethioninamine from S-adenosyl-L-methionine: step 1/1.</text>
</comment>
<evidence type="ECO:0000256" key="14">
    <source>
        <dbReference type="ARBA" id="ARBA00061583"/>
    </source>
</evidence>
<keyword evidence="17" id="KW-1185">Reference proteome</keyword>
<keyword evidence="9 15" id="KW-0456">Lyase</keyword>
<dbReference type="AlphaFoldDB" id="A0A0X1KJF1"/>
<comment type="PTM">
    <text evidence="15">Is synthesized initially as an inactive proenzyme. Formation of the active enzyme involves a self-maturation process in which the active site pyruvoyl group is generated from an internal serine residue via an autocatalytic post-translational modification. Two non-identical subunits are generated from the proenzyme in this reaction, and the pyruvate is formed at the N-terminus of the alpha chain, which is derived from the carboxyl end of the proenzyme. The post-translation cleavage follows an unusual pathway, termed non-hydrolytic serinolysis, in which the side chain hydroxyl group of the serine supplies its oxygen atom to form the C-terminus of the beta chain, while the remainder of the serine residue undergoes an oxidative deamination to produce ammonia and the pyruvoyl group blocking the N-terminus of the alpha chain.</text>
</comment>
<feature type="active site" description="Proton donor; for catalytic activity" evidence="15">
    <location>
        <position position="86"/>
    </location>
</feature>
<evidence type="ECO:0000256" key="1">
    <source>
        <dbReference type="ARBA" id="ARBA00004911"/>
    </source>
</evidence>
<feature type="site" description="Cleavage (non-hydrolytic); by autolysis" evidence="15">
    <location>
        <begin position="65"/>
        <end position="66"/>
    </location>
</feature>
<evidence type="ECO:0000313" key="17">
    <source>
        <dbReference type="Proteomes" id="UP000062043"/>
    </source>
</evidence>
<dbReference type="InterPro" id="IPR016067">
    <property type="entry name" value="S-AdoMet_deCO2ase_core"/>
</dbReference>
<dbReference type="GO" id="GO:0005829">
    <property type="term" value="C:cytosol"/>
    <property type="evidence" value="ECO:0007669"/>
    <property type="project" value="TreeGrafter"/>
</dbReference>
<comment type="subunit">
    <text evidence="2 15">Heterotetramer of two alpha and two beta chains arranged as a dimer of alpha/beta heterodimers.</text>
</comment>
<comment type="similarity">
    <text evidence="14 15">Belongs to the prokaryotic AdoMetDC family. Type 1 subfamily.</text>
</comment>
<dbReference type="Pfam" id="PF02675">
    <property type="entry name" value="AdoMet_dc"/>
    <property type="match status" value="1"/>
</dbReference>
<organism evidence="16 17">
    <name type="scientific">Thermococcus guaymasensis DSM 11113</name>
    <dbReference type="NCBI Taxonomy" id="1432656"/>
    <lineage>
        <taxon>Archaea</taxon>
        <taxon>Methanobacteriati</taxon>
        <taxon>Methanobacteriota</taxon>
        <taxon>Thermococci</taxon>
        <taxon>Thermococcales</taxon>
        <taxon>Thermococcaceae</taxon>
        <taxon>Thermococcus</taxon>
    </lineage>
</organism>
<evidence type="ECO:0000256" key="15">
    <source>
        <dbReference type="HAMAP-Rule" id="MF_00464"/>
    </source>
</evidence>
<dbReference type="InterPro" id="IPR042284">
    <property type="entry name" value="AdoMetDC_N"/>
</dbReference>
<keyword evidence="6 15" id="KW-0745">Spermidine biosynthesis</keyword>
<evidence type="ECO:0000256" key="7">
    <source>
        <dbReference type="ARBA" id="ARBA00023115"/>
    </source>
</evidence>
<dbReference type="InterPro" id="IPR017716">
    <property type="entry name" value="S-AdoMet_deCOase_pro-enz"/>
</dbReference>
<dbReference type="GO" id="GO:0008295">
    <property type="term" value="P:spermidine biosynthetic process"/>
    <property type="evidence" value="ECO:0007669"/>
    <property type="project" value="UniProtKB-UniRule"/>
</dbReference>
<evidence type="ECO:0000256" key="10">
    <source>
        <dbReference type="ARBA" id="ARBA00023270"/>
    </source>
</evidence>
<evidence type="ECO:0000256" key="8">
    <source>
        <dbReference type="ARBA" id="ARBA00023145"/>
    </source>
</evidence>